<evidence type="ECO:0000256" key="1">
    <source>
        <dbReference type="SAM" id="MobiDB-lite"/>
    </source>
</evidence>
<keyword evidence="2" id="KW-0812">Transmembrane</keyword>
<comment type="caution">
    <text evidence="3">The sequence shown here is derived from an EMBL/GenBank/DDBJ whole genome shotgun (WGS) entry which is preliminary data.</text>
</comment>
<feature type="compositionally biased region" description="Low complexity" evidence="1">
    <location>
        <begin position="22"/>
        <end position="45"/>
    </location>
</feature>
<feature type="compositionally biased region" description="Low complexity" evidence="1">
    <location>
        <begin position="164"/>
        <end position="174"/>
    </location>
</feature>
<feature type="transmembrane region" description="Helical" evidence="2">
    <location>
        <begin position="323"/>
        <end position="344"/>
    </location>
</feature>
<feature type="compositionally biased region" description="Low complexity" evidence="1">
    <location>
        <begin position="220"/>
        <end position="232"/>
    </location>
</feature>
<keyword evidence="2" id="KW-1133">Transmembrane helix</keyword>
<feature type="compositionally biased region" description="Basic and acidic residues" evidence="1">
    <location>
        <begin position="202"/>
        <end position="213"/>
    </location>
</feature>
<evidence type="ECO:0000313" key="3">
    <source>
        <dbReference type="EMBL" id="MXQ62664.1"/>
    </source>
</evidence>
<sequence>MSGSDDGRNPARPDVPAKEPADGAGPSAPPSFGAAPPADPARSAPTFKLDKPWWASDDTTADEPEPSAFPPAAEPPSEPDDTEPLPAQQPVRPTEATGPLRLPDAPEPPRPLGATGPQRPQEPEDADEPSRPTEAPGRLGAAGPLSAQEPARDTDATSGSAESTGPFGTPGTGRPTRDVDEPPRPAEGTGPLSIPRTGQPSRDADEPAREIGEPPRPAEGTGPLSTPGTGPLRAYQPARDTGESPFNRPPRAGEGTGPLRAADPPGVTLAAAAAKPVVPPSGQDAPDGPGGLPLPGLQPDDGPPVHPAGPMAAGPKGPRRRGALIGAGAVAAVLVLGAAGYALAGGDDAKKAAPTPTRPAPAASRTHHGQPPLSPTAPAAPSRIDNERTDPGPLALTAVFPTATVTLGGRGYVRDRSSVNHECALTARGAMAATLVKEKCRAVVRVTFVDRAKTVAITAGVAVLPSKAAALRTGRAGDPSRYEWFRGMQGKRSGQIDRAGGYAAATIRGRYVIYAYAQYLKGRPASGGPNLKTVARQFIDYTVRPVVARA</sequence>
<evidence type="ECO:0000256" key="2">
    <source>
        <dbReference type="SAM" id="Phobius"/>
    </source>
</evidence>
<feature type="compositionally biased region" description="Basic and acidic residues" evidence="1">
    <location>
        <begin position="1"/>
        <end position="21"/>
    </location>
</feature>
<keyword evidence="4" id="KW-1185">Reference proteome</keyword>
<feature type="compositionally biased region" description="Basic and acidic residues" evidence="1">
    <location>
        <begin position="175"/>
        <end position="184"/>
    </location>
</feature>
<gene>
    <name evidence="3" type="ORF">GQ466_01295</name>
</gene>
<dbReference type="Proteomes" id="UP000431901">
    <property type="component" value="Unassembled WGS sequence"/>
</dbReference>
<name>A0A6I4W6A9_9ACTN</name>
<proteinExistence type="predicted"/>
<dbReference type="EMBL" id="WUTW01000001">
    <property type="protein sequence ID" value="MXQ62664.1"/>
    <property type="molecule type" value="Genomic_DNA"/>
</dbReference>
<protein>
    <submittedName>
        <fullName evidence="3">Uncharacterized protein</fullName>
    </submittedName>
</protein>
<feature type="region of interest" description="Disordered" evidence="1">
    <location>
        <begin position="1"/>
        <end position="319"/>
    </location>
</feature>
<evidence type="ECO:0000313" key="4">
    <source>
        <dbReference type="Proteomes" id="UP000431901"/>
    </source>
</evidence>
<feature type="compositionally biased region" description="Pro residues" evidence="1">
    <location>
        <begin position="67"/>
        <end position="76"/>
    </location>
</feature>
<feature type="compositionally biased region" description="Low complexity" evidence="1">
    <location>
        <begin position="261"/>
        <end position="287"/>
    </location>
</feature>
<reference evidence="3 4" key="1">
    <citation type="submission" date="2019-12" db="EMBL/GenBank/DDBJ databases">
        <title>Nocardia macrotermitis sp. nov. and Nocardia aurantia sp. nov., isolated from the gut of the fungus growing-termite Macrotermes natalensis.</title>
        <authorList>
            <person name="Christine B."/>
            <person name="Rene B."/>
        </authorList>
    </citation>
    <scope>NUCLEOTIDE SEQUENCE [LARGE SCALE GENOMIC DNA]</scope>
    <source>
        <strain evidence="3 4">DSM 102126</strain>
    </source>
</reference>
<dbReference type="OrthoDB" id="3479396at2"/>
<organism evidence="3 4">
    <name type="scientific">Actinomadura rayongensis</name>
    <dbReference type="NCBI Taxonomy" id="1429076"/>
    <lineage>
        <taxon>Bacteria</taxon>
        <taxon>Bacillati</taxon>
        <taxon>Actinomycetota</taxon>
        <taxon>Actinomycetes</taxon>
        <taxon>Streptosporangiales</taxon>
        <taxon>Thermomonosporaceae</taxon>
        <taxon>Actinomadura</taxon>
    </lineage>
</organism>
<keyword evidence="2" id="KW-0472">Membrane</keyword>
<feature type="compositionally biased region" description="Low complexity" evidence="1">
    <location>
        <begin position="347"/>
        <end position="363"/>
    </location>
</feature>
<accession>A0A6I4W6A9</accession>
<dbReference type="RefSeq" id="WP_161100927.1">
    <property type="nucleotide sequence ID" value="NZ_JBHLYI010000009.1"/>
</dbReference>
<feature type="region of interest" description="Disordered" evidence="1">
    <location>
        <begin position="347"/>
        <end position="394"/>
    </location>
</feature>
<dbReference type="AlphaFoldDB" id="A0A6I4W6A9"/>